<feature type="region of interest" description="Disordered" evidence="1">
    <location>
        <begin position="62"/>
        <end position="107"/>
    </location>
</feature>
<feature type="compositionally biased region" description="Basic and acidic residues" evidence="1">
    <location>
        <begin position="97"/>
        <end position="107"/>
    </location>
</feature>
<dbReference type="EMBL" id="HACG01021564">
    <property type="protein sequence ID" value="CEK68429.1"/>
    <property type="molecule type" value="Transcribed_RNA"/>
</dbReference>
<gene>
    <name evidence="2" type="primary">ORF66306</name>
</gene>
<feature type="non-terminal residue" evidence="2">
    <location>
        <position position="1"/>
    </location>
</feature>
<accession>A0A0B6ZIL6</accession>
<feature type="non-terminal residue" evidence="2">
    <location>
        <position position="107"/>
    </location>
</feature>
<name>A0A0B6ZIL6_9EUPU</name>
<sequence length="107" mass="12221">KTIIAKEASVEGEETPLIRVGAVTKKEPITKKSDEVNKKKVNNEFVDWNDWDNTVFDYYDNDEEEKTNKDEMKKENKDSSSVASSSEDVQKHTVQHVADDDKNDGKD</sequence>
<proteinExistence type="predicted"/>
<evidence type="ECO:0000256" key="1">
    <source>
        <dbReference type="SAM" id="MobiDB-lite"/>
    </source>
</evidence>
<organism evidence="2">
    <name type="scientific">Arion vulgaris</name>
    <dbReference type="NCBI Taxonomy" id="1028688"/>
    <lineage>
        <taxon>Eukaryota</taxon>
        <taxon>Metazoa</taxon>
        <taxon>Spiralia</taxon>
        <taxon>Lophotrochozoa</taxon>
        <taxon>Mollusca</taxon>
        <taxon>Gastropoda</taxon>
        <taxon>Heterobranchia</taxon>
        <taxon>Euthyneura</taxon>
        <taxon>Panpulmonata</taxon>
        <taxon>Eupulmonata</taxon>
        <taxon>Stylommatophora</taxon>
        <taxon>Helicina</taxon>
        <taxon>Arionoidea</taxon>
        <taxon>Arionidae</taxon>
        <taxon>Arion</taxon>
    </lineage>
</organism>
<evidence type="ECO:0000313" key="2">
    <source>
        <dbReference type="EMBL" id="CEK68429.1"/>
    </source>
</evidence>
<protein>
    <submittedName>
        <fullName evidence="2">Uncharacterized protein</fullName>
    </submittedName>
</protein>
<feature type="compositionally biased region" description="Basic and acidic residues" evidence="1">
    <location>
        <begin position="66"/>
        <end position="78"/>
    </location>
</feature>
<reference evidence="2" key="1">
    <citation type="submission" date="2014-12" db="EMBL/GenBank/DDBJ databases">
        <title>Insight into the proteome of Arion vulgaris.</title>
        <authorList>
            <person name="Aradska J."/>
            <person name="Bulat T."/>
            <person name="Smidak R."/>
            <person name="Sarate P."/>
            <person name="Gangsoo J."/>
            <person name="Sialana F."/>
            <person name="Bilban M."/>
            <person name="Lubec G."/>
        </authorList>
    </citation>
    <scope>NUCLEOTIDE SEQUENCE</scope>
    <source>
        <tissue evidence="2">Skin</tissue>
    </source>
</reference>
<dbReference type="AlphaFoldDB" id="A0A0B6ZIL6"/>